<feature type="region of interest" description="Disordered" evidence="1">
    <location>
        <begin position="62"/>
        <end position="118"/>
    </location>
</feature>
<keyword evidence="4" id="KW-1185">Reference proteome</keyword>
<gene>
    <name evidence="3" type="ORF">PG994_012715</name>
</gene>
<dbReference type="GeneID" id="92097187"/>
<feature type="compositionally biased region" description="Pro residues" evidence="1">
    <location>
        <begin position="82"/>
        <end position="95"/>
    </location>
</feature>
<reference evidence="3 4" key="1">
    <citation type="submission" date="2023-01" db="EMBL/GenBank/DDBJ databases">
        <title>Analysis of 21 Apiospora genomes using comparative genomics revels a genus with tremendous synthesis potential of carbohydrate active enzymes and secondary metabolites.</title>
        <authorList>
            <person name="Sorensen T."/>
        </authorList>
    </citation>
    <scope>NUCLEOTIDE SEQUENCE [LARGE SCALE GENOMIC DNA]</scope>
    <source>
        <strain evidence="3 4">CBS 135458</strain>
    </source>
</reference>
<evidence type="ECO:0000256" key="1">
    <source>
        <dbReference type="SAM" id="MobiDB-lite"/>
    </source>
</evidence>
<dbReference type="RefSeq" id="XP_066710272.1">
    <property type="nucleotide sequence ID" value="XM_066864124.1"/>
</dbReference>
<feature type="chain" id="PRO_5045438017" evidence="2">
    <location>
        <begin position="21"/>
        <end position="163"/>
    </location>
</feature>
<feature type="compositionally biased region" description="Basic and acidic residues" evidence="1">
    <location>
        <begin position="144"/>
        <end position="157"/>
    </location>
</feature>
<keyword evidence="2" id="KW-0732">Signal</keyword>
<feature type="signal peptide" evidence="2">
    <location>
        <begin position="1"/>
        <end position="20"/>
    </location>
</feature>
<accession>A0ABR1TB81</accession>
<evidence type="ECO:0000256" key="2">
    <source>
        <dbReference type="SAM" id="SignalP"/>
    </source>
</evidence>
<feature type="region of interest" description="Disordered" evidence="1">
    <location>
        <begin position="144"/>
        <end position="163"/>
    </location>
</feature>
<feature type="compositionally biased region" description="Low complexity" evidence="1">
    <location>
        <begin position="96"/>
        <end position="118"/>
    </location>
</feature>
<dbReference type="Proteomes" id="UP001480595">
    <property type="component" value="Unassembled WGS sequence"/>
</dbReference>
<name>A0ABR1TB81_9PEZI</name>
<evidence type="ECO:0000313" key="4">
    <source>
        <dbReference type="Proteomes" id="UP001480595"/>
    </source>
</evidence>
<feature type="compositionally biased region" description="Low complexity" evidence="1">
    <location>
        <begin position="62"/>
        <end position="72"/>
    </location>
</feature>
<protein>
    <submittedName>
        <fullName evidence="3">Uncharacterized protein</fullName>
    </submittedName>
</protein>
<dbReference type="EMBL" id="JAQQWL010000012">
    <property type="protein sequence ID" value="KAK8043877.1"/>
    <property type="molecule type" value="Genomic_DNA"/>
</dbReference>
<sequence>MLSPLILIPAFLGTAIYAVAIPTTTPVPTFTITTFTTISPVACLTTVVPCLTAPAAEETVTTTTTAAPPLLAGRAETSSRPPFNPFSIPPIPPIPGFSVPSSRTRSTPRSGPSSLSSSLSCPFRYVCYVECRIGIVTPACKGCCDDQKKPEEPKKAEGGAPEG</sequence>
<proteinExistence type="predicted"/>
<organism evidence="3 4">
    <name type="scientific">Apiospora phragmitis</name>
    <dbReference type="NCBI Taxonomy" id="2905665"/>
    <lineage>
        <taxon>Eukaryota</taxon>
        <taxon>Fungi</taxon>
        <taxon>Dikarya</taxon>
        <taxon>Ascomycota</taxon>
        <taxon>Pezizomycotina</taxon>
        <taxon>Sordariomycetes</taxon>
        <taxon>Xylariomycetidae</taxon>
        <taxon>Amphisphaeriales</taxon>
        <taxon>Apiosporaceae</taxon>
        <taxon>Apiospora</taxon>
    </lineage>
</organism>
<evidence type="ECO:0000313" key="3">
    <source>
        <dbReference type="EMBL" id="KAK8043877.1"/>
    </source>
</evidence>
<comment type="caution">
    <text evidence="3">The sequence shown here is derived from an EMBL/GenBank/DDBJ whole genome shotgun (WGS) entry which is preliminary data.</text>
</comment>